<evidence type="ECO:0000256" key="12">
    <source>
        <dbReference type="ARBA" id="ARBA00038429"/>
    </source>
</evidence>
<dbReference type="Pfam" id="PF22666">
    <property type="entry name" value="Glyco_hydro_2_N2"/>
    <property type="match status" value="1"/>
</dbReference>
<dbReference type="Proteomes" id="UP000053831">
    <property type="component" value="Unassembled WGS sequence"/>
</dbReference>
<dbReference type="Gene3D" id="3.20.20.80">
    <property type="entry name" value="Glycosidases"/>
    <property type="match status" value="1"/>
</dbReference>
<evidence type="ECO:0000256" key="7">
    <source>
        <dbReference type="ARBA" id="ARBA00022801"/>
    </source>
</evidence>
<evidence type="ECO:0000259" key="18">
    <source>
        <dbReference type="Pfam" id="PF22666"/>
    </source>
</evidence>
<feature type="domain" description="Glycoside hydrolase family 2 immunoglobulin-like beta-sandwich" evidence="15">
    <location>
        <begin position="195"/>
        <end position="299"/>
    </location>
</feature>
<evidence type="ECO:0000256" key="13">
    <source>
        <dbReference type="ARBA" id="ARBA00041069"/>
    </source>
</evidence>
<keyword evidence="6" id="KW-0964">Secreted</keyword>
<evidence type="ECO:0000256" key="4">
    <source>
        <dbReference type="ARBA" id="ARBA00011738"/>
    </source>
</evidence>
<reference evidence="19 20" key="1">
    <citation type="submission" date="2015-07" db="EMBL/GenBank/DDBJ databases">
        <title>The genome of the fungus Escovopsis weberi, a specialized disease agent of ant agriculture.</title>
        <authorList>
            <person name="de Man T.J."/>
            <person name="Stajich J.E."/>
            <person name="Kubicek C.P."/>
            <person name="Chenthamara K."/>
            <person name="Atanasova L."/>
            <person name="Druzhinina I.S."/>
            <person name="Birnbaum S."/>
            <person name="Barribeau S.M."/>
            <person name="Teiling C."/>
            <person name="Suen G."/>
            <person name="Currie C."/>
            <person name="Gerardo N.M."/>
        </authorList>
    </citation>
    <scope>NUCLEOTIDE SEQUENCE [LARGE SCALE GENOMIC DNA]</scope>
</reference>
<evidence type="ECO:0000313" key="19">
    <source>
        <dbReference type="EMBL" id="KOS18019.1"/>
    </source>
</evidence>
<dbReference type="AlphaFoldDB" id="A0A0M9VSS0"/>
<protein>
    <recommendedName>
        <fullName evidence="13">Beta-mannosidase B</fullName>
        <ecNumber evidence="5">3.2.1.25</ecNumber>
    </recommendedName>
    <alternativeName>
        <fullName evidence="14">Mannanase B</fullName>
    </alternativeName>
</protein>
<dbReference type="SUPFAM" id="SSF51445">
    <property type="entry name" value="(Trans)glycosidases"/>
    <property type="match status" value="1"/>
</dbReference>
<sequence>MALRQVIPIDKDWHFRQADKDKETSFLPVSQFPTNVHLDLLHHNLIPDPFVGKNEDSVQWVAESRWQYRTRFASPRRGAGDKAVLVFHGLDTFATVALNGETILETDNMFISERLDVSGRLAHGENELVITFESAYLKGWERVDKTPNFKWGEWNGDHSRLAVRKAQYHWGWDWGPALNTCGPWRPIELEVYSSRIADLHAAISLDDLLERAEVAVHVAVEGHASRIRLDISLDGARVASETADAKHGAETTVVTFHIKNPKLWYPRAYGKQPLYTIAATLLDAHGKEADSAAKRIGIRKAELVQEPLEGQPGLSFFFRVNNVPVFCGGSNWIPADSFVPRISKQRYRDWIELLAEGNQAMIRVWGGGIYEEQEFFDACDELGILVQQDFLFGCGNYPTWPEMLESIRREAEANVRLLRHHPSIVIWAGNNEDYQYQESEGLTYDFEDKKPENWLKTDFPARYIYEKLLADVCRELIPDTYYHYGSPWGGKDTRDPTVGDIHQWNIWHGDQDKYQDADKLVGRFVSEFGMEAFPCARTIEAFLPGGKADPERYSSSSTVDFHNKATGFERRIALYLAENIRFTADPLEHFIYATQLMQAECLSFAFRLWKRQWQGPRREYCSGALVWQLNDCWPVTSWAICDYYLRPKAAYWAVKREMAPTTVSIRRVAERRPRAEPRHSRVAAEDVSLEIWATNLALEPATVDVVVRAWDVVSGRETHSSTVAAGLTLQGNRSTEVAAIKVPVETPGAGLEGRTIVAAYLVEAGGHGRPGRQIARFVDWPQPLKHVLVQDPKRLGVTVAEGGKAIVLEADVPVKGVFVECEDDDVKLADNMVDLVPGEAVRIDLLRGHLKDRSALKTMYYGMPAH</sequence>
<feature type="domain" description="Beta-mannosidase-like galactose-binding" evidence="18">
    <location>
        <begin position="13"/>
        <end position="185"/>
    </location>
</feature>
<dbReference type="InterPro" id="IPR008979">
    <property type="entry name" value="Galactose-bd-like_sf"/>
</dbReference>
<comment type="subunit">
    <text evidence="4">Homodimer.</text>
</comment>
<dbReference type="Pfam" id="PF17786">
    <property type="entry name" value="Mannosidase_ig"/>
    <property type="match status" value="1"/>
</dbReference>
<dbReference type="STRING" id="150374.A0A0M9VSS0"/>
<evidence type="ECO:0000256" key="10">
    <source>
        <dbReference type="ARBA" id="ARBA00023295"/>
    </source>
</evidence>
<dbReference type="InterPro" id="IPR017853">
    <property type="entry name" value="GH"/>
</dbReference>
<evidence type="ECO:0000256" key="2">
    <source>
        <dbReference type="ARBA" id="ARBA00004613"/>
    </source>
</evidence>
<dbReference type="GO" id="GO:0006516">
    <property type="term" value="P:glycoprotein catabolic process"/>
    <property type="evidence" value="ECO:0007669"/>
    <property type="project" value="TreeGrafter"/>
</dbReference>
<dbReference type="Gene3D" id="2.60.40.10">
    <property type="entry name" value="Immunoglobulins"/>
    <property type="match status" value="2"/>
</dbReference>
<dbReference type="GO" id="GO:0005576">
    <property type="term" value="C:extracellular region"/>
    <property type="evidence" value="ECO:0007669"/>
    <property type="project" value="UniProtKB-SubCell"/>
</dbReference>
<feature type="domain" description="Beta-mannosidase Ig-fold" evidence="16">
    <location>
        <begin position="797"/>
        <end position="847"/>
    </location>
</feature>
<dbReference type="GO" id="GO:0000272">
    <property type="term" value="P:polysaccharide catabolic process"/>
    <property type="evidence" value="ECO:0007669"/>
    <property type="project" value="UniProtKB-KW"/>
</dbReference>
<comment type="similarity">
    <text evidence="12">Belongs to the glycosyl hydrolase 2 family. Beta-mannosidase B subfamily.</text>
</comment>
<dbReference type="OrthoDB" id="2866996at2759"/>
<evidence type="ECO:0000256" key="11">
    <source>
        <dbReference type="ARBA" id="ARBA00023326"/>
    </source>
</evidence>
<evidence type="ECO:0000256" key="6">
    <source>
        <dbReference type="ARBA" id="ARBA00022525"/>
    </source>
</evidence>
<dbReference type="InterPro" id="IPR006102">
    <property type="entry name" value="Ig-like_GH2"/>
</dbReference>
<keyword evidence="9" id="KW-0119">Carbohydrate metabolism</keyword>
<comment type="subcellular location">
    <subcellularLocation>
        <location evidence="2">Secreted</location>
    </subcellularLocation>
</comment>
<accession>A0A0M9VSS0</accession>
<keyword evidence="20" id="KW-1185">Reference proteome</keyword>
<dbReference type="UniPathway" id="UPA00280"/>
<comment type="catalytic activity">
    <reaction evidence="1">
        <text>Hydrolysis of terminal, non-reducing beta-D-mannose residues in beta-D-mannosides.</text>
        <dbReference type="EC" id="3.2.1.25"/>
    </reaction>
</comment>
<evidence type="ECO:0000259" key="15">
    <source>
        <dbReference type="Pfam" id="PF00703"/>
    </source>
</evidence>
<dbReference type="InterPro" id="IPR041625">
    <property type="entry name" value="Beta-mannosidase_Ig"/>
</dbReference>
<evidence type="ECO:0000256" key="5">
    <source>
        <dbReference type="ARBA" id="ARBA00012754"/>
    </source>
</evidence>
<gene>
    <name evidence="19" type="ORF">ESCO_002441</name>
</gene>
<name>A0A0M9VSS0_ESCWE</name>
<proteinExistence type="inferred from homology"/>
<dbReference type="SUPFAM" id="SSF49303">
    <property type="entry name" value="beta-Galactosidase/glucuronidase domain"/>
    <property type="match status" value="2"/>
</dbReference>
<dbReference type="SUPFAM" id="SSF49785">
    <property type="entry name" value="Galactose-binding domain-like"/>
    <property type="match status" value="1"/>
</dbReference>
<feature type="domain" description="Mannosidase Ig/CBM-like" evidence="17">
    <location>
        <begin position="689"/>
        <end position="786"/>
    </location>
</feature>
<comment type="caution">
    <text evidence="19">The sequence shown here is derived from an EMBL/GenBank/DDBJ whole genome shotgun (WGS) entry which is preliminary data.</text>
</comment>
<dbReference type="InterPro" id="IPR036156">
    <property type="entry name" value="Beta-gal/glucu_dom_sf"/>
</dbReference>
<evidence type="ECO:0000313" key="20">
    <source>
        <dbReference type="Proteomes" id="UP000053831"/>
    </source>
</evidence>
<dbReference type="InterPro" id="IPR054593">
    <property type="entry name" value="Beta-mannosidase-like_N2"/>
</dbReference>
<dbReference type="PANTHER" id="PTHR43730">
    <property type="entry name" value="BETA-MANNOSIDASE"/>
    <property type="match status" value="1"/>
</dbReference>
<dbReference type="Gene3D" id="2.60.120.260">
    <property type="entry name" value="Galactose-binding domain-like"/>
    <property type="match status" value="1"/>
</dbReference>
<dbReference type="Pfam" id="PF00703">
    <property type="entry name" value="Glyco_hydro_2"/>
    <property type="match status" value="1"/>
</dbReference>
<dbReference type="PANTHER" id="PTHR43730:SF1">
    <property type="entry name" value="BETA-MANNOSIDASE"/>
    <property type="match status" value="1"/>
</dbReference>
<keyword evidence="8" id="KW-0325">Glycoprotein</keyword>
<dbReference type="EC" id="3.2.1.25" evidence="5"/>
<evidence type="ECO:0000256" key="14">
    <source>
        <dbReference type="ARBA" id="ARBA00041614"/>
    </source>
</evidence>
<dbReference type="GO" id="GO:0004567">
    <property type="term" value="F:beta-mannosidase activity"/>
    <property type="evidence" value="ECO:0007669"/>
    <property type="project" value="UniProtKB-EC"/>
</dbReference>
<dbReference type="FunFam" id="2.60.120.260:FF:000118">
    <property type="entry name" value="Beta-mannosidase B"/>
    <property type="match status" value="1"/>
</dbReference>
<dbReference type="Pfam" id="PF17753">
    <property type="entry name" value="Ig_mannosidase"/>
    <property type="match status" value="1"/>
</dbReference>
<keyword evidence="10" id="KW-0326">Glycosidase</keyword>
<keyword evidence="7" id="KW-0378">Hydrolase</keyword>
<dbReference type="InterPro" id="IPR041447">
    <property type="entry name" value="Mannosidase_ig"/>
</dbReference>
<evidence type="ECO:0000256" key="3">
    <source>
        <dbReference type="ARBA" id="ARBA00004740"/>
    </source>
</evidence>
<keyword evidence="11" id="KW-0624">Polysaccharide degradation</keyword>
<evidence type="ECO:0000256" key="9">
    <source>
        <dbReference type="ARBA" id="ARBA00023277"/>
    </source>
</evidence>
<dbReference type="InterPro" id="IPR050887">
    <property type="entry name" value="Beta-mannosidase_GH2"/>
</dbReference>
<evidence type="ECO:0000256" key="1">
    <source>
        <dbReference type="ARBA" id="ARBA00000829"/>
    </source>
</evidence>
<evidence type="ECO:0000256" key="8">
    <source>
        <dbReference type="ARBA" id="ARBA00023180"/>
    </source>
</evidence>
<dbReference type="FunFam" id="3.20.20.80:FF:000050">
    <property type="entry name" value="Beta-mannosidase B"/>
    <property type="match status" value="1"/>
</dbReference>
<dbReference type="EMBL" id="LGSR01000022">
    <property type="protein sequence ID" value="KOS18019.1"/>
    <property type="molecule type" value="Genomic_DNA"/>
</dbReference>
<dbReference type="InterPro" id="IPR013783">
    <property type="entry name" value="Ig-like_fold"/>
</dbReference>
<evidence type="ECO:0000259" key="17">
    <source>
        <dbReference type="Pfam" id="PF17786"/>
    </source>
</evidence>
<evidence type="ECO:0000259" key="16">
    <source>
        <dbReference type="Pfam" id="PF17753"/>
    </source>
</evidence>
<organism evidence="19 20">
    <name type="scientific">Escovopsis weberi</name>
    <dbReference type="NCBI Taxonomy" id="150374"/>
    <lineage>
        <taxon>Eukaryota</taxon>
        <taxon>Fungi</taxon>
        <taxon>Dikarya</taxon>
        <taxon>Ascomycota</taxon>
        <taxon>Pezizomycotina</taxon>
        <taxon>Sordariomycetes</taxon>
        <taxon>Hypocreomycetidae</taxon>
        <taxon>Hypocreales</taxon>
        <taxon>Hypocreaceae</taxon>
        <taxon>Escovopsis</taxon>
    </lineage>
</organism>
<comment type="pathway">
    <text evidence="3">Glycan metabolism; N-glycan degradation.</text>
</comment>